<accession>A0A328FCF3</accession>
<dbReference type="Proteomes" id="UP000248798">
    <property type="component" value="Unassembled WGS sequence"/>
</dbReference>
<dbReference type="Proteomes" id="UP000293902">
    <property type="component" value="Chromosome"/>
</dbReference>
<dbReference type="AlphaFoldDB" id="A0A328FCF3"/>
<evidence type="ECO:0000313" key="4">
    <source>
        <dbReference type="EMBL" id="RAM01896.1"/>
    </source>
</evidence>
<dbReference type="Gene3D" id="3.60.21.10">
    <property type="match status" value="1"/>
</dbReference>
<protein>
    <submittedName>
        <fullName evidence="4">CapA family protein</fullName>
    </submittedName>
</protein>
<dbReference type="EMBL" id="QLNI01000021">
    <property type="protein sequence ID" value="RAM01896.1"/>
    <property type="molecule type" value="Genomic_DNA"/>
</dbReference>
<dbReference type="SMART" id="SM00854">
    <property type="entry name" value="PGA_cap"/>
    <property type="match status" value="1"/>
</dbReference>
<reference evidence="4 5" key="1">
    <citation type="submission" date="2018-06" db="EMBL/GenBank/DDBJ databases">
        <title>Complete Genome Sequence of Desulfobacter hydrogenophilus (DSM3380).</title>
        <authorList>
            <person name="Marietou A."/>
            <person name="Schreiber L."/>
            <person name="Marshall I."/>
            <person name="Jorgensen B."/>
        </authorList>
    </citation>
    <scope>NUCLEOTIDE SEQUENCE [LARGE SCALE GENOMIC DNA]</scope>
    <source>
        <strain evidence="4 5">DSM 3380</strain>
    </source>
</reference>
<organism evidence="4 5">
    <name type="scientific">Desulfobacter hydrogenophilus</name>
    <dbReference type="NCBI Taxonomy" id="2291"/>
    <lineage>
        <taxon>Bacteria</taxon>
        <taxon>Pseudomonadati</taxon>
        <taxon>Thermodesulfobacteriota</taxon>
        <taxon>Desulfobacteria</taxon>
        <taxon>Desulfobacterales</taxon>
        <taxon>Desulfobacteraceae</taxon>
        <taxon>Desulfobacter</taxon>
    </lineage>
</organism>
<dbReference type="EMBL" id="CP036313">
    <property type="protein sequence ID" value="QBH13708.1"/>
    <property type="molecule type" value="Genomic_DNA"/>
</dbReference>
<evidence type="ECO:0000313" key="3">
    <source>
        <dbReference type="EMBL" id="QBH13708.1"/>
    </source>
</evidence>
<sequence length="361" mass="40422">MGNKTIQFAAVGDLLLTARASDRPGRGLEALSDEIQSLFKSRDLIFANLECTLEGDEKVPTEPRVLTTETQILSLEQSGIDCVSLGNNHTFDCYDQGFIRLREMLSGIGIRWCGAGLNFQEAIKPILYDIHGIRLAILGVVDQSSGISRFAGESNSGVTPLETERVCSRIRQLKQTMDHVIVSPHWGMERFRIPSPGQMDQARAFADAGASLVLGHHPHVVQGMEMIGKVPVAYSLGNFMSSHVYWDSGDYLNWNRFERVGCIFMCEFSKDSLLGVEQIPVYDDGVCIEIDKTGWGEKCITKVNRLLASGVTQKTYDREAFRVNRVKPVLSHLSWQGLKKIRLRHFIKAYKKLVSKTKEIL</sequence>
<evidence type="ECO:0000256" key="1">
    <source>
        <dbReference type="ARBA" id="ARBA00005662"/>
    </source>
</evidence>
<dbReference type="CDD" id="cd07381">
    <property type="entry name" value="MPP_CapA"/>
    <property type="match status" value="1"/>
</dbReference>
<dbReference type="InterPro" id="IPR029052">
    <property type="entry name" value="Metallo-depent_PP-like"/>
</dbReference>
<feature type="domain" description="Capsule synthesis protein CapA" evidence="2">
    <location>
        <begin position="7"/>
        <end position="243"/>
    </location>
</feature>
<comment type="similarity">
    <text evidence="1">Belongs to the CapA family.</text>
</comment>
<dbReference type="PANTHER" id="PTHR33393">
    <property type="entry name" value="POLYGLUTAMINE SYNTHESIS ACCESSORY PROTEIN RV0574C-RELATED"/>
    <property type="match status" value="1"/>
</dbReference>
<dbReference type="InterPro" id="IPR052169">
    <property type="entry name" value="CW_Biosynth-Accessory"/>
</dbReference>
<proteinExistence type="inferred from homology"/>
<dbReference type="RefSeq" id="WP_111956800.1">
    <property type="nucleotide sequence ID" value="NZ_CP036313.1"/>
</dbReference>
<dbReference type="InterPro" id="IPR019079">
    <property type="entry name" value="Capsule_synth_CapA"/>
</dbReference>
<name>A0A328FCF3_9BACT</name>
<evidence type="ECO:0000313" key="6">
    <source>
        <dbReference type="Proteomes" id="UP000293902"/>
    </source>
</evidence>
<reference evidence="3 6" key="2">
    <citation type="submission" date="2019-02" db="EMBL/GenBank/DDBJ databases">
        <title>Complete genome sequence of Desulfobacter hydrogenophilus AcRS1.</title>
        <authorList>
            <person name="Marietou A."/>
            <person name="Lund M.B."/>
            <person name="Marshall I.P.G."/>
            <person name="Schreiber L."/>
            <person name="Jorgensen B."/>
        </authorList>
    </citation>
    <scope>NUCLEOTIDE SEQUENCE [LARGE SCALE GENOMIC DNA]</scope>
    <source>
        <strain evidence="3 6">AcRS1</strain>
    </source>
</reference>
<dbReference type="Pfam" id="PF09587">
    <property type="entry name" value="PGA_cap"/>
    <property type="match status" value="1"/>
</dbReference>
<dbReference type="OrthoDB" id="5405713at2"/>
<keyword evidence="6" id="KW-1185">Reference proteome</keyword>
<evidence type="ECO:0000313" key="5">
    <source>
        <dbReference type="Proteomes" id="UP000248798"/>
    </source>
</evidence>
<evidence type="ECO:0000259" key="2">
    <source>
        <dbReference type="SMART" id="SM00854"/>
    </source>
</evidence>
<dbReference type="SUPFAM" id="SSF56300">
    <property type="entry name" value="Metallo-dependent phosphatases"/>
    <property type="match status" value="1"/>
</dbReference>
<dbReference type="PANTHER" id="PTHR33393:SF11">
    <property type="entry name" value="POLYGLUTAMINE SYNTHESIS ACCESSORY PROTEIN RV0574C-RELATED"/>
    <property type="match status" value="1"/>
</dbReference>
<gene>
    <name evidence="4" type="ORF">DO021_11550</name>
    <name evidence="3" type="ORF">EYB58_12725</name>
</gene>